<evidence type="ECO:0000259" key="13">
    <source>
        <dbReference type="PROSITE" id="PS00794"/>
    </source>
</evidence>
<dbReference type="CDD" id="cd00483">
    <property type="entry name" value="HPPK"/>
    <property type="match status" value="1"/>
</dbReference>
<dbReference type="InterPro" id="IPR000550">
    <property type="entry name" value="Hppk"/>
</dbReference>
<comment type="function">
    <text evidence="10">Catalyzes the transfer of pyrophosphate from adenosine triphosphate (ATP) to 6-hydroxymethyl-7,8-dihydropterin, an enzymatic step in folate biosynthesis pathway.</text>
</comment>
<dbReference type="Proteomes" id="UP000621856">
    <property type="component" value="Unassembled WGS sequence"/>
</dbReference>
<evidence type="ECO:0000256" key="8">
    <source>
        <dbReference type="ARBA" id="ARBA00022840"/>
    </source>
</evidence>
<feature type="domain" description="7,8-dihydro-6-hydroxymethylpterin-pyrophosphokinase" evidence="13">
    <location>
        <begin position="95"/>
        <end position="106"/>
    </location>
</feature>
<evidence type="ECO:0000256" key="1">
    <source>
        <dbReference type="ARBA" id="ARBA00005051"/>
    </source>
</evidence>
<evidence type="ECO:0000256" key="4">
    <source>
        <dbReference type="ARBA" id="ARBA00016218"/>
    </source>
</evidence>
<dbReference type="Pfam" id="PF01288">
    <property type="entry name" value="HPPK"/>
    <property type="match status" value="1"/>
</dbReference>
<comment type="caution">
    <text evidence="14">The sequence shown here is derived from an EMBL/GenBank/DDBJ whole genome shotgun (WGS) entry which is preliminary data.</text>
</comment>
<keyword evidence="8" id="KW-0067">ATP-binding</keyword>
<evidence type="ECO:0000313" key="17">
    <source>
        <dbReference type="Proteomes" id="UP000818603"/>
    </source>
</evidence>
<evidence type="ECO:0000256" key="12">
    <source>
        <dbReference type="ARBA" id="ARBA00033413"/>
    </source>
</evidence>
<evidence type="ECO:0000256" key="9">
    <source>
        <dbReference type="ARBA" id="ARBA00022909"/>
    </source>
</evidence>
<keyword evidence="6" id="KW-0547">Nucleotide-binding</keyword>
<dbReference type="RefSeq" id="WP_155138605.1">
    <property type="nucleotide sequence ID" value="NZ_BMGZ01000001.1"/>
</dbReference>
<name>A0A8J3A2P8_9PROT</name>
<dbReference type="EMBL" id="VCJR02000001">
    <property type="protein sequence ID" value="NHK27556.1"/>
    <property type="molecule type" value="Genomic_DNA"/>
</dbReference>
<comment type="similarity">
    <text evidence="2">Belongs to the HPPK family.</text>
</comment>
<evidence type="ECO:0000256" key="10">
    <source>
        <dbReference type="ARBA" id="ARBA00029409"/>
    </source>
</evidence>
<organism evidence="14 16">
    <name type="scientific">Aquisalinus luteolus</name>
    <dbReference type="NCBI Taxonomy" id="1566827"/>
    <lineage>
        <taxon>Bacteria</taxon>
        <taxon>Pseudomonadati</taxon>
        <taxon>Pseudomonadota</taxon>
        <taxon>Alphaproteobacteria</taxon>
        <taxon>Parvularculales</taxon>
        <taxon>Parvularculaceae</taxon>
        <taxon>Aquisalinus</taxon>
    </lineage>
</organism>
<dbReference type="GO" id="GO:0005524">
    <property type="term" value="F:ATP binding"/>
    <property type="evidence" value="ECO:0007669"/>
    <property type="project" value="UniProtKB-KW"/>
</dbReference>
<dbReference type="UniPathway" id="UPA00077">
    <property type="reaction ID" value="UER00155"/>
</dbReference>
<keyword evidence="17" id="KW-1185">Reference proteome</keyword>
<protein>
    <recommendedName>
        <fullName evidence="4">2-amino-4-hydroxy-6-hydroxymethyldihydropteridine pyrophosphokinase</fullName>
        <ecNumber evidence="3">2.7.6.3</ecNumber>
    </recommendedName>
    <alternativeName>
        <fullName evidence="11">6-hydroxymethyl-7,8-dihydropterin pyrophosphokinase</fullName>
    </alternativeName>
    <alternativeName>
        <fullName evidence="12">7,8-dihydro-6-hydroxymethylpterin-pyrophosphokinase</fullName>
    </alternativeName>
</protein>
<gene>
    <name evidence="15" type="primary">folK</name>
    <name evidence="15" type="ORF">FF098_006540</name>
    <name evidence="14" type="ORF">GCM10011355_13170</name>
</gene>
<keyword evidence="7" id="KW-0418">Kinase</keyword>
<sequence length="168" mass="18524">MIIIALGSNKTFCGQLPGEIVTKAMDALVDFGSGQRRSSLYSSPAWPDPTEPPYVNAVTSFEQSHYTPEQLLASLHAVEDAFGRERAYLQDPALRYAPRTLDLDLIAYHGEAREGAAESLHLPHPALAERDFVLLPLREISPSWQHPESSLSVEEMISALPQVTATRI</sequence>
<dbReference type="NCBIfam" id="TIGR01498">
    <property type="entry name" value="folK"/>
    <property type="match status" value="1"/>
</dbReference>
<keyword evidence="9" id="KW-0289">Folate biosynthesis</keyword>
<dbReference type="EC" id="2.7.6.3" evidence="3"/>
<dbReference type="SUPFAM" id="SSF55083">
    <property type="entry name" value="6-hydroxymethyl-7,8-dihydropterin pyrophosphokinase, HPPK"/>
    <property type="match status" value="1"/>
</dbReference>
<reference evidence="15 17" key="2">
    <citation type="submission" date="2020-02" db="EMBL/GenBank/DDBJ databases">
        <title>Genome sequence of Parvularcula flava strain NH6-79.</title>
        <authorList>
            <person name="Abdul Karim M.H."/>
            <person name="Lam M.Q."/>
            <person name="Chen S.J."/>
            <person name="Yahya A."/>
            <person name="Shahir S."/>
            <person name="Shamsir M.S."/>
            <person name="Chong C.S."/>
        </authorList>
    </citation>
    <scope>NUCLEOTIDE SEQUENCE [LARGE SCALE GENOMIC DNA]</scope>
    <source>
        <strain evidence="15 17">NH6-79</strain>
    </source>
</reference>
<dbReference type="GO" id="GO:0003848">
    <property type="term" value="F:2-amino-4-hydroxy-6-hydroxymethyldihydropteridine diphosphokinase activity"/>
    <property type="evidence" value="ECO:0007669"/>
    <property type="project" value="UniProtKB-EC"/>
</dbReference>
<reference evidence="14" key="1">
    <citation type="journal article" date="2014" name="Int. J. Syst. Evol. Microbiol.">
        <title>Complete genome sequence of Corynebacterium casei LMG S-19264T (=DSM 44701T), isolated from a smear-ripened cheese.</title>
        <authorList>
            <consortium name="US DOE Joint Genome Institute (JGI-PGF)"/>
            <person name="Walter F."/>
            <person name="Albersmeier A."/>
            <person name="Kalinowski J."/>
            <person name="Ruckert C."/>
        </authorList>
    </citation>
    <scope>NUCLEOTIDE SEQUENCE</scope>
    <source>
        <strain evidence="14">CGMCC 1.14984</strain>
    </source>
</reference>
<evidence type="ECO:0000313" key="16">
    <source>
        <dbReference type="Proteomes" id="UP000621856"/>
    </source>
</evidence>
<evidence type="ECO:0000256" key="3">
    <source>
        <dbReference type="ARBA" id="ARBA00013253"/>
    </source>
</evidence>
<reference evidence="14" key="3">
    <citation type="submission" date="2020-09" db="EMBL/GenBank/DDBJ databases">
        <authorList>
            <person name="Sun Q."/>
            <person name="Zhou Y."/>
        </authorList>
    </citation>
    <scope>NUCLEOTIDE SEQUENCE</scope>
    <source>
        <strain evidence="14">CGMCC 1.14984</strain>
    </source>
</reference>
<keyword evidence="5 15" id="KW-0808">Transferase</keyword>
<dbReference type="InterPro" id="IPR035907">
    <property type="entry name" value="Hppk_sf"/>
</dbReference>
<dbReference type="EMBL" id="BMGZ01000001">
    <property type="protein sequence ID" value="GGH95793.1"/>
    <property type="molecule type" value="Genomic_DNA"/>
</dbReference>
<dbReference type="PANTHER" id="PTHR43071">
    <property type="entry name" value="2-AMINO-4-HYDROXY-6-HYDROXYMETHYLDIHYDROPTERIDINE PYROPHOSPHOKINASE"/>
    <property type="match status" value="1"/>
</dbReference>
<proteinExistence type="inferred from homology"/>
<comment type="pathway">
    <text evidence="1">Cofactor biosynthesis; tetrahydrofolate biosynthesis; 2-amino-4-hydroxy-6-hydroxymethyl-7,8-dihydropteridine diphosphate from 7,8-dihydroneopterin triphosphate: step 4/4.</text>
</comment>
<dbReference type="Gene3D" id="3.30.70.560">
    <property type="entry name" value="7,8-Dihydro-6-hydroxymethylpterin-pyrophosphokinase HPPK"/>
    <property type="match status" value="1"/>
</dbReference>
<dbReference type="GO" id="GO:0016301">
    <property type="term" value="F:kinase activity"/>
    <property type="evidence" value="ECO:0007669"/>
    <property type="project" value="UniProtKB-KW"/>
</dbReference>
<dbReference type="AlphaFoldDB" id="A0A8J3A2P8"/>
<evidence type="ECO:0000256" key="6">
    <source>
        <dbReference type="ARBA" id="ARBA00022741"/>
    </source>
</evidence>
<dbReference type="PANTHER" id="PTHR43071:SF1">
    <property type="entry name" value="2-AMINO-4-HYDROXY-6-HYDROXYMETHYLDIHYDROPTERIDINE PYROPHOSPHOKINASE"/>
    <property type="match status" value="1"/>
</dbReference>
<evidence type="ECO:0000256" key="7">
    <source>
        <dbReference type="ARBA" id="ARBA00022777"/>
    </source>
</evidence>
<accession>A0A8J3A2P8</accession>
<dbReference type="GO" id="GO:0046654">
    <property type="term" value="P:tetrahydrofolate biosynthetic process"/>
    <property type="evidence" value="ECO:0007669"/>
    <property type="project" value="UniProtKB-UniPathway"/>
</dbReference>
<dbReference type="GO" id="GO:0046656">
    <property type="term" value="P:folic acid biosynthetic process"/>
    <property type="evidence" value="ECO:0007669"/>
    <property type="project" value="UniProtKB-KW"/>
</dbReference>
<dbReference type="PROSITE" id="PS00794">
    <property type="entry name" value="HPPK"/>
    <property type="match status" value="1"/>
</dbReference>
<dbReference type="Proteomes" id="UP000818603">
    <property type="component" value="Unassembled WGS sequence"/>
</dbReference>
<evidence type="ECO:0000256" key="11">
    <source>
        <dbReference type="ARBA" id="ARBA00029766"/>
    </source>
</evidence>
<evidence type="ECO:0000313" key="15">
    <source>
        <dbReference type="EMBL" id="NHK27556.1"/>
    </source>
</evidence>
<evidence type="ECO:0000313" key="14">
    <source>
        <dbReference type="EMBL" id="GGH95793.1"/>
    </source>
</evidence>
<evidence type="ECO:0000256" key="2">
    <source>
        <dbReference type="ARBA" id="ARBA00005810"/>
    </source>
</evidence>
<evidence type="ECO:0000256" key="5">
    <source>
        <dbReference type="ARBA" id="ARBA00022679"/>
    </source>
</evidence>